<protein>
    <submittedName>
        <fullName evidence="2">Uncharacterized protein</fullName>
    </submittedName>
</protein>
<dbReference type="EMBL" id="UINC01111084">
    <property type="protein sequence ID" value="SVC79035.1"/>
    <property type="molecule type" value="Genomic_DNA"/>
</dbReference>
<proteinExistence type="predicted"/>
<sequence length="49" mass="5406">MEIAEEKASPCKTSDSIKLHNPFKNYNDMNLSLSSKHSPPNPLFNSSGV</sequence>
<dbReference type="AlphaFoldDB" id="A0A382Q258"/>
<name>A0A382Q258_9ZZZZ</name>
<feature type="region of interest" description="Disordered" evidence="1">
    <location>
        <begin position="1"/>
        <end position="49"/>
    </location>
</feature>
<accession>A0A382Q258</accession>
<gene>
    <name evidence="2" type="ORF">METZ01_LOCUS331889</name>
</gene>
<evidence type="ECO:0000256" key="1">
    <source>
        <dbReference type="SAM" id="MobiDB-lite"/>
    </source>
</evidence>
<organism evidence="2">
    <name type="scientific">marine metagenome</name>
    <dbReference type="NCBI Taxonomy" id="408172"/>
    <lineage>
        <taxon>unclassified sequences</taxon>
        <taxon>metagenomes</taxon>
        <taxon>ecological metagenomes</taxon>
    </lineage>
</organism>
<evidence type="ECO:0000313" key="2">
    <source>
        <dbReference type="EMBL" id="SVC79035.1"/>
    </source>
</evidence>
<feature type="compositionally biased region" description="Polar residues" evidence="1">
    <location>
        <begin position="27"/>
        <end position="49"/>
    </location>
</feature>
<reference evidence="2" key="1">
    <citation type="submission" date="2018-05" db="EMBL/GenBank/DDBJ databases">
        <authorList>
            <person name="Lanie J.A."/>
            <person name="Ng W.-L."/>
            <person name="Kazmierczak K.M."/>
            <person name="Andrzejewski T.M."/>
            <person name="Davidsen T.M."/>
            <person name="Wayne K.J."/>
            <person name="Tettelin H."/>
            <person name="Glass J.I."/>
            <person name="Rusch D."/>
            <person name="Podicherti R."/>
            <person name="Tsui H.-C.T."/>
            <person name="Winkler M.E."/>
        </authorList>
    </citation>
    <scope>NUCLEOTIDE SEQUENCE</scope>
</reference>